<keyword evidence="5" id="KW-1185">Reference proteome</keyword>
<feature type="domain" description="WCX" evidence="3">
    <location>
        <begin position="255"/>
        <end position="308"/>
    </location>
</feature>
<dbReference type="InterPro" id="IPR028349">
    <property type="entry name" value="PafC-like"/>
</dbReference>
<dbReference type="PANTHER" id="PTHR34580">
    <property type="match status" value="1"/>
</dbReference>
<reference evidence="4 5" key="1">
    <citation type="submission" date="2017-02" db="EMBL/GenBank/DDBJ databases">
        <title>Whole genome sequencing of Rhodanobacter lindaniclasticus DSM 17932.</title>
        <authorList>
            <person name="Kumar S."/>
            <person name="Patil P."/>
            <person name="Patil P.B."/>
        </authorList>
    </citation>
    <scope>NUCLEOTIDE SEQUENCE [LARGE SCALE GENOMIC DNA]</scope>
    <source>
        <strain evidence="4 5">DSM 17932</strain>
    </source>
</reference>
<dbReference type="InterPro" id="IPR013196">
    <property type="entry name" value="HTH_11"/>
</dbReference>
<dbReference type="Pfam" id="PF13280">
    <property type="entry name" value="WYL"/>
    <property type="match status" value="1"/>
</dbReference>
<proteinExistence type="predicted"/>
<dbReference type="OrthoDB" id="9807255at2"/>
<dbReference type="SUPFAM" id="SSF46785">
    <property type="entry name" value="Winged helix' DNA-binding domain"/>
    <property type="match status" value="1"/>
</dbReference>
<dbReference type="InterPro" id="IPR057727">
    <property type="entry name" value="WCX_dom"/>
</dbReference>
<dbReference type="PIRSF" id="PIRSF016838">
    <property type="entry name" value="PafC"/>
    <property type="match status" value="1"/>
</dbReference>
<protein>
    <submittedName>
        <fullName evidence="4">Transcriptional regulator</fullName>
    </submittedName>
</protein>
<evidence type="ECO:0000259" key="2">
    <source>
        <dbReference type="Pfam" id="PF13280"/>
    </source>
</evidence>
<sequence>MAKPTTRVLAVLDLLQSHGRMSGPELARRVGVDVRTLRRYIVMLEDLGIPLTAERGRHGAYMLVAGFKLPPMMFTNDEAVALSVGMVAARGLGLAEAAPAVESAQAKLARVMPDGLKRHVRAIADTVKVDLLPATTTPTSNAALIALTTAAQAQRRVRMSYDSAQGSHTEREFDPYGLAWRGGAWYALGMCQLRHGLRSFRLDRMGEVILLDRHFERPADFDALEHLVQGIAGMSRGRDIEVLLHADLPTARRAFSLGFGLLEPLDGGVLLRSSADDLAWFARQLAALPFDFEVRTPSALRAELARCAVRLQRLVRSSGRASTSASPVPRARR</sequence>
<dbReference type="Pfam" id="PF08279">
    <property type="entry name" value="HTH_11"/>
    <property type="match status" value="1"/>
</dbReference>
<evidence type="ECO:0000259" key="1">
    <source>
        <dbReference type="Pfam" id="PF08279"/>
    </source>
</evidence>
<evidence type="ECO:0000313" key="5">
    <source>
        <dbReference type="Proteomes" id="UP000306317"/>
    </source>
</evidence>
<gene>
    <name evidence="4" type="ORF">B1991_16500</name>
</gene>
<dbReference type="InterPro" id="IPR026881">
    <property type="entry name" value="WYL_dom"/>
</dbReference>
<dbReference type="Pfam" id="PF25583">
    <property type="entry name" value="WCX"/>
    <property type="match status" value="1"/>
</dbReference>
<evidence type="ECO:0000313" key="4">
    <source>
        <dbReference type="EMBL" id="THD05136.1"/>
    </source>
</evidence>
<feature type="domain" description="WYL" evidence="2">
    <location>
        <begin position="144"/>
        <end position="208"/>
    </location>
</feature>
<dbReference type="InterPro" id="IPR051534">
    <property type="entry name" value="CBASS_pafABC_assoc_protein"/>
</dbReference>
<name>A0A4S3KA05_9GAMM</name>
<dbReference type="PANTHER" id="PTHR34580:SF3">
    <property type="entry name" value="PROTEIN PAFB"/>
    <property type="match status" value="1"/>
</dbReference>
<dbReference type="AlphaFoldDB" id="A0A4S3KA05"/>
<dbReference type="InterPro" id="IPR036390">
    <property type="entry name" value="WH_DNA-bd_sf"/>
</dbReference>
<evidence type="ECO:0000259" key="3">
    <source>
        <dbReference type="Pfam" id="PF25583"/>
    </source>
</evidence>
<feature type="domain" description="Helix-turn-helix type 11" evidence="1">
    <location>
        <begin position="7"/>
        <end position="59"/>
    </location>
</feature>
<dbReference type="EMBL" id="MWIO01000064">
    <property type="protein sequence ID" value="THD05136.1"/>
    <property type="molecule type" value="Genomic_DNA"/>
</dbReference>
<comment type="caution">
    <text evidence="4">The sequence shown here is derived from an EMBL/GenBank/DDBJ whole genome shotgun (WGS) entry which is preliminary data.</text>
</comment>
<accession>A0A4S3KA05</accession>
<dbReference type="RefSeq" id="WP_136259790.1">
    <property type="nucleotide sequence ID" value="NZ_MWIO01000064.1"/>
</dbReference>
<dbReference type="Proteomes" id="UP000306317">
    <property type="component" value="Unassembled WGS sequence"/>
</dbReference>
<dbReference type="Gene3D" id="1.10.10.10">
    <property type="entry name" value="Winged helix-like DNA-binding domain superfamily/Winged helix DNA-binding domain"/>
    <property type="match status" value="1"/>
</dbReference>
<dbReference type="InterPro" id="IPR036388">
    <property type="entry name" value="WH-like_DNA-bd_sf"/>
</dbReference>
<dbReference type="PROSITE" id="PS52050">
    <property type="entry name" value="WYL"/>
    <property type="match status" value="1"/>
</dbReference>
<organism evidence="4 5">
    <name type="scientific">Rhodanobacter lindaniclasticus</name>
    <dbReference type="NCBI Taxonomy" id="75310"/>
    <lineage>
        <taxon>Bacteria</taxon>
        <taxon>Pseudomonadati</taxon>
        <taxon>Pseudomonadota</taxon>
        <taxon>Gammaproteobacteria</taxon>
        <taxon>Lysobacterales</taxon>
        <taxon>Rhodanobacteraceae</taxon>
        <taxon>Rhodanobacter</taxon>
    </lineage>
</organism>